<accession>A0ABY4H3H6</accession>
<dbReference type="InterPro" id="IPR014710">
    <property type="entry name" value="RmlC-like_jellyroll"/>
</dbReference>
<dbReference type="SUPFAM" id="SSF51182">
    <property type="entry name" value="RmlC-like cupins"/>
    <property type="match status" value="1"/>
</dbReference>
<proteinExistence type="predicted"/>
<keyword evidence="2" id="KW-1185">Reference proteome</keyword>
<organism evidence="1 2">
    <name type="scientific">Halobacillus shinanisalinarum</name>
    <dbReference type="NCBI Taxonomy" id="2932258"/>
    <lineage>
        <taxon>Bacteria</taxon>
        <taxon>Bacillati</taxon>
        <taxon>Bacillota</taxon>
        <taxon>Bacilli</taxon>
        <taxon>Bacillales</taxon>
        <taxon>Bacillaceae</taxon>
        <taxon>Halobacillus</taxon>
    </lineage>
</organism>
<name>A0ABY4H3H6_9BACI</name>
<dbReference type="Gene3D" id="2.60.120.10">
    <property type="entry name" value="Jelly Rolls"/>
    <property type="match status" value="1"/>
</dbReference>
<dbReference type="InterPro" id="IPR011051">
    <property type="entry name" value="RmlC_Cupin_sf"/>
</dbReference>
<protein>
    <submittedName>
        <fullName evidence="1">Cupin</fullName>
    </submittedName>
</protein>
<dbReference type="EMBL" id="CP095074">
    <property type="protein sequence ID" value="UOQ95005.1"/>
    <property type="molecule type" value="Genomic_DNA"/>
</dbReference>
<gene>
    <name evidence="1" type="ORF">MUO14_08790</name>
</gene>
<dbReference type="Proteomes" id="UP000831880">
    <property type="component" value="Chromosome"/>
</dbReference>
<reference evidence="1 2" key="1">
    <citation type="submission" date="2022-04" db="EMBL/GenBank/DDBJ databases">
        <title>Halobacillus sp. isolated from saltern.</title>
        <authorList>
            <person name="Won M."/>
            <person name="Lee C.-M."/>
            <person name="Woen H.-Y."/>
            <person name="Kwon S.-W."/>
        </authorList>
    </citation>
    <scope>NUCLEOTIDE SEQUENCE [LARGE SCALE GENOMIC DNA]</scope>
    <source>
        <strain evidence="1 2">SSTM10-2</strain>
    </source>
</reference>
<evidence type="ECO:0000313" key="2">
    <source>
        <dbReference type="Proteomes" id="UP000831880"/>
    </source>
</evidence>
<sequence>MKIFKFNKEVGKHITKFDSNFIMSQIVNTESPAHIGCMYLEAKGKIAYHQAVIPQLLLVLSGKGGVCGEDKEVVTVEEGNAVFREQGEWHETITEQGLTAVVIESKGLDPSVMRPR</sequence>
<dbReference type="RefSeq" id="WP_244754860.1">
    <property type="nucleotide sequence ID" value="NZ_CP095074.1"/>
</dbReference>
<evidence type="ECO:0000313" key="1">
    <source>
        <dbReference type="EMBL" id="UOQ95005.1"/>
    </source>
</evidence>